<evidence type="ECO:0000313" key="1">
    <source>
        <dbReference type="EMBL" id="AOJ01710.1"/>
    </source>
</evidence>
<proteinExistence type="predicted"/>
<evidence type="ECO:0000313" key="2">
    <source>
        <dbReference type="Proteomes" id="UP000062519"/>
    </source>
</evidence>
<reference evidence="1 2" key="1">
    <citation type="submission" date="2015-12" db="EMBL/GenBank/DDBJ databases">
        <title>Diversity of Burkholderia near neighbor genomes.</title>
        <authorList>
            <person name="Sahl J."/>
            <person name="Wagner D."/>
            <person name="Keim P."/>
        </authorList>
    </citation>
    <scope>NUCLEOTIDE SEQUENCE [LARGE SCALE GENOMIC DNA]</scope>
    <source>
        <strain evidence="1 2">BDU6</strain>
    </source>
</reference>
<dbReference type="Proteomes" id="UP000062519">
    <property type="component" value="Chromosome 1"/>
</dbReference>
<name>A0A1B4FDF6_9BURK</name>
<protein>
    <submittedName>
        <fullName evidence="1">Uncharacterized protein</fullName>
    </submittedName>
</protein>
<dbReference type="KEGG" id="buu:WS70_07615"/>
<dbReference type="EMBL" id="CP013386">
    <property type="protein sequence ID" value="AOJ01710.1"/>
    <property type="molecule type" value="Genomic_DNA"/>
</dbReference>
<sequence length="74" mass="7619">MIGVDVAAKAGDIAILFPLARTTRVRACIRASSRPASHDSTDRAGAIAQATFASLGGSPISKFDMISSARTIAE</sequence>
<organism evidence="1 2">
    <name type="scientific">Burkholderia mayonis</name>
    <dbReference type="NCBI Taxonomy" id="1385591"/>
    <lineage>
        <taxon>Bacteria</taxon>
        <taxon>Pseudomonadati</taxon>
        <taxon>Pseudomonadota</taxon>
        <taxon>Betaproteobacteria</taxon>
        <taxon>Burkholderiales</taxon>
        <taxon>Burkholderiaceae</taxon>
        <taxon>Burkholderia</taxon>
        <taxon>pseudomallei group</taxon>
    </lineage>
</organism>
<keyword evidence="2" id="KW-1185">Reference proteome</keyword>
<accession>A0A1B4FDF6</accession>
<gene>
    <name evidence="1" type="ORF">WS70_07615</name>
</gene>
<dbReference type="AlphaFoldDB" id="A0A1B4FDF6"/>